<name>A0A6S6THW2_9BACT</name>
<dbReference type="AlphaFoldDB" id="A0A6S6THW2"/>
<accession>A0A6S6THW2</accession>
<gene>
    <name evidence="1" type="ORF">HELGO_WM47217</name>
</gene>
<organism evidence="1">
    <name type="scientific">uncultured Sulfurovum sp</name>
    <dbReference type="NCBI Taxonomy" id="269237"/>
    <lineage>
        <taxon>Bacteria</taxon>
        <taxon>Pseudomonadati</taxon>
        <taxon>Campylobacterota</taxon>
        <taxon>Epsilonproteobacteria</taxon>
        <taxon>Campylobacterales</taxon>
        <taxon>Sulfurovaceae</taxon>
        <taxon>Sulfurovum</taxon>
        <taxon>environmental samples</taxon>
    </lineage>
</organism>
<feature type="non-terminal residue" evidence="1">
    <location>
        <position position="1"/>
    </location>
</feature>
<sequence>NQKLEDSLRVNLTKSFLNNNLTINTGILYESLLYGIDYSYSLFNIGLHSYKLKSYNGTKERKYELNVALTW</sequence>
<reference evidence="1" key="1">
    <citation type="submission" date="2020-01" db="EMBL/GenBank/DDBJ databases">
        <authorList>
            <person name="Meier V. D."/>
            <person name="Meier V D."/>
        </authorList>
    </citation>
    <scope>NUCLEOTIDE SEQUENCE</scope>
    <source>
        <strain evidence="1">HLG_WM_MAG_03</strain>
    </source>
</reference>
<protein>
    <submittedName>
        <fullName evidence="1">Uncharacterized protein</fullName>
    </submittedName>
</protein>
<evidence type="ECO:0000313" key="1">
    <source>
        <dbReference type="EMBL" id="CAA6816048.1"/>
    </source>
</evidence>
<dbReference type="EMBL" id="CACVAR010000260">
    <property type="protein sequence ID" value="CAA6816048.1"/>
    <property type="molecule type" value="Genomic_DNA"/>
</dbReference>
<proteinExistence type="predicted"/>